<reference evidence="7" key="1">
    <citation type="submission" date="2024-07" db="EMBL/GenBank/DDBJ databases">
        <title>Complete genome sequences of cellulolytic bacteria, Kitasatospora sp. CMC57 and Streptomyces sp. CMC78, isolated from Japanese agricultural soil.</title>
        <authorList>
            <person name="Hashimoto T."/>
            <person name="Ito M."/>
            <person name="Iwamoto M."/>
            <person name="Fukahori D."/>
            <person name="Shoda T."/>
            <person name="Sakoda M."/>
            <person name="Morohoshi T."/>
            <person name="Mitsuboshi M."/>
            <person name="Nishizawa T."/>
        </authorList>
    </citation>
    <scope>NUCLEOTIDE SEQUENCE</scope>
    <source>
        <strain evidence="7">CMC78</strain>
    </source>
</reference>
<dbReference type="Pfam" id="PF03466">
    <property type="entry name" value="LysR_substrate"/>
    <property type="match status" value="1"/>
</dbReference>
<evidence type="ECO:0000256" key="3">
    <source>
        <dbReference type="ARBA" id="ARBA00023125"/>
    </source>
</evidence>
<dbReference type="PRINTS" id="PR00039">
    <property type="entry name" value="HTHLYSR"/>
</dbReference>
<name>A0AB33K9D8_9ACTN</name>
<evidence type="ECO:0000256" key="2">
    <source>
        <dbReference type="ARBA" id="ARBA00023015"/>
    </source>
</evidence>
<dbReference type="InterPro" id="IPR036388">
    <property type="entry name" value="WH-like_DNA-bd_sf"/>
</dbReference>
<feature type="region of interest" description="Disordered" evidence="5">
    <location>
        <begin position="294"/>
        <end position="346"/>
    </location>
</feature>
<dbReference type="Gene3D" id="3.40.190.10">
    <property type="entry name" value="Periplasmic binding protein-like II"/>
    <property type="match status" value="2"/>
</dbReference>
<dbReference type="InterPro" id="IPR000847">
    <property type="entry name" value="LysR_HTH_N"/>
</dbReference>
<dbReference type="Pfam" id="PF00126">
    <property type="entry name" value="HTH_1"/>
    <property type="match status" value="1"/>
</dbReference>
<evidence type="ECO:0000256" key="5">
    <source>
        <dbReference type="SAM" id="MobiDB-lite"/>
    </source>
</evidence>
<keyword evidence="3" id="KW-0238">DNA-binding</keyword>
<protein>
    <submittedName>
        <fullName evidence="7">LysR family transcriptional regulator</fullName>
    </submittedName>
</protein>
<evidence type="ECO:0000259" key="6">
    <source>
        <dbReference type="PROSITE" id="PS50931"/>
    </source>
</evidence>
<dbReference type="Gene3D" id="1.10.10.10">
    <property type="entry name" value="Winged helix-like DNA-binding domain superfamily/Winged helix DNA-binding domain"/>
    <property type="match status" value="1"/>
</dbReference>
<dbReference type="GO" id="GO:0003677">
    <property type="term" value="F:DNA binding"/>
    <property type="evidence" value="ECO:0007669"/>
    <property type="project" value="UniProtKB-KW"/>
</dbReference>
<dbReference type="AlphaFoldDB" id="A0AB33K9D8"/>
<dbReference type="FunFam" id="1.10.10.10:FF:000001">
    <property type="entry name" value="LysR family transcriptional regulator"/>
    <property type="match status" value="1"/>
</dbReference>
<gene>
    <name evidence="7" type="ORF">SCMC78_11540</name>
</gene>
<dbReference type="PROSITE" id="PS50931">
    <property type="entry name" value="HTH_LYSR"/>
    <property type="match status" value="1"/>
</dbReference>
<dbReference type="InterPro" id="IPR005119">
    <property type="entry name" value="LysR_subst-bd"/>
</dbReference>
<sequence>MELRHLKAFLAVAEELHFGRAAKRLQMAQPPLSQQIRQLEKELGVQLFRRNTRSVRLTGAGETFLDPVRTVLDDLDTAVRAARSAGRGEYGRVTIGFAGASSHETLPRLTRAVRAAHPGLELVMTGQTYANVALSRVADGSLDLGFVRLPVTRPGVAHRVIDEEELLCALPFDHPLARHAAVPLAELADEPFVSFPANTGSTVRDAMTEACESAGFTPRVVQEAPDSYTIMALVAAGVGVTLTVTSVRHIQQSGLIYRPLAGPPIRRQAALAWRADNPSAALHAVLAVARDALPTPVRGPRGEPIETPGLSMGDTSGIGPAQSPDAKVTSAPAAPRTPPPAPRPSP</sequence>
<dbReference type="SUPFAM" id="SSF46785">
    <property type="entry name" value="Winged helix' DNA-binding domain"/>
    <property type="match status" value="1"/>
</dbReference>
<accession>A0AB33K9D8</accession>
<dbReference type="PANTHER" id="PTHR30346">
    <property type="entry name" value="TRANSCRIPTIONAL DUAL REGULATOR HCAR-RELATED"/>
    <property type="match status" value="1"/>
</dbReference>
<dbReference type="RefSeq" id="WP_319601108.1">
    <property type="nucleotide sequence ID" value="NZ_AP035884.1"/>
</dbReference>
<keyword evidence="4" id="KW-0804">Transcription</keyword>
<organism evidence="7">
    <name type="scientific">Streptomyces sp. CMC78</name>
    <dbReference type="NCBI Taxonomy" id="3231512"/>
    <lineage>
        <taxon>Bacteria</taxon>
        <taxon>Bacillati</taxon>
        <taxon>Actinomycetota</taxon>
        <taxon>Actinomycetes</taxon>
        <taxon>Kitasatosporales</taxon>
        <taxon>Streptomycetaceae</taxon>
        <taxon>Streptomyces</taxon>
    </lineage>
</organism>
<dbReference type="GO" id="GO:0032993">
    <property type="term" value="C:protein-DNA complex"/>
    <property type="evidence" value="ECO:0007669"/>
    <property type="project" value="TreeGrafter"/>
</dbReference>
<feature type="domain" description="HTH lysR-type" evidence="6">
    <location>
        <begin position="1"/>
        <end position="58"/>
    </location>
</feature>
<dbReference type="PANTHER" id="PTHR30346:SF28">
    <property type="entry name" value="HTH-TYPE TRANSCRIPTIONAL REGULATOR CYNR"/>
    <property type="match status" value="1"/>
</dbReference>
<evidence type="ECO:0000256" key="4">
    <source>
        <dbReference type="ARBA" id="ARBA00023163"/>
    </source>
</evidence>
<proteinExistence type="inferred from homology"/>
<feature type="compositionally biased region" description="Pro residues" evidence="5">
    <location>
        <begin position="335"/>
        <end position="346"/>
    </location>
</feature>
<evidence type="ECO:0000256" key="1">
    <source>
        <dbReference type="ARBA" id="ARBA00009437"/>
    </source>
</evidence>
<dbReference type="InterPro" id="IPR036390">
    <property type="entry name" value="WH_DNA-bd_sf"/>
</dbReference>
<evidence type="ECO:0000313" key="7">
    <source>
        <dbReference type="EMBL" id="BFP51347.1"/>
    </source>
</evidence>
<comment type="similarity">
    <text evidence="1">Belongs to the LysR transcriptional regulatory family.</text>
</comment>
<keyword evidence="2" id="KW-0805">Transcription regulation</keyword>
<dbReference type="KEGG" id="stcm:SCMC78_11540"/>
<dbReference type="GO" id="GO:0003700">
    <property type="term" value="F:DNA-binding transcription factor activity"/>
    <property type="evidence" value="ECO:0007669"/>
    <property type="project" value="InterPro"/>
</dbReference>
<dbReference type="SUPFAM" id="SSF53850">
    <property type="entry name" value="Periplasmic binding protein-like II"/>
    <property type="match status" value="1"/>
</dbReference>
<dbReference type="CDD" id="cd08414">
    <property type="entry name" value="PBP2_LTTR_aromatics_like"/>
    <property type="match status" value="1"/>
</dbReference>
<dbReference type="EMBL" id="AP035884">
    <property type="protein sequence ID" value="BFP51347.1"/>
    <property type="molecule type" value="Genomic_DNA"/>
</dbReference>